<dbReference type="FunCoup" id="A0A1V9XAD5">
    <property type="interactions" value="1333"/>
</dbReference>
<feature type="compositionally biased region" description="Basic and acidic residues" evidence="8">
    <location>
        <begin position="29"/>
        <end position="42"/>
    </location>
</feature>
<evidence type="ECO:0000256" key="1">
    <source>
        <dbReference type="ARBA" id="ARBA00007628"/>
    </source>
</evidence>
<feature type="region of interest" description="Disordered" evidence="8">
    <location>
        <begin position="1"/>
        <end position="46"/>
    </location>
</feature>
<dbReference type="AlphaFoldDB" id="A0A1V9XAD5"/>
<evidence type="ECO:0000313" key="11">
    <source>
        <dbReference type="Proteomes" id="UP000192247"/>
    </source>
</evidence>
<keyword evidence="5" id="KW-0804">Transcription</keyword>
<feature type="compositionally biased region" description="Polar residues" evidence="8">
    <location>
        <begin position="17"/>
        <end position="27"/>
    </location>
</feature>
<name>A0A1V9XAD5_9ACAR</name>
<dbReference type="PRINTS" id="PR00044">
    <property type="entry name" value="LEUZIPPRMYC"/>
</dbReference>
<protein>
    <submittedName>
        <fullName evidence="10">Protein max-like</fullName>
    </submittedName>
</protein>
<dbReference type="PANTHER" id="PTHR10328:SF3">
    <property type="entry name" value="PROTEIN MAX"/>
    <property type="match status" value="1"/>
</dbReference>
<keyword evidence="3" id="KW-0238">DNA-binding</keyword>
<feature type="coiled-coil region" evidence="7">
    <location>
        <begin position="81"/>
        <end position="115"/>
    </location>
</feature>
<keyword evidence="6" id="KW-0539">Nucleus</keyword>
<evidence type="ECO:0000256" key="3">
    <source>
        <dbReference type="ARBA" id="ARBA00023125"/>
    </source>
</evidence>
<organism evidence="10 11">
    <name type="scientific">Tropilaelaps mercedesae</name>
    <dbReference type="NCBI Taxonomy" id="418985"/>
    <lineage>
        <taxon>Eukaryota</taxon>
        <taxon>Metazoa</taxon>
        <taxon>Ecdysozoa</taxon>
        <taxon>Arthropoda</taxon>
        <taxon>Chelicerata</taxon>
        <taxon>Arachnida</taxon>
        <taxon>Acari</taxon>
        <taxon>Parasitiformes</taxon>
        <taxon>Mesostigmata</taxon>
        <taxon>Gamasina</taxon>
        <taxon>Dermanyssoidea</taxon>
        <taxon>Laelapidae</taxon>
        <taxon>Tropilaelaps</taxon>
    </lineage>
</organism>
<evidence type="ECO:0000256" key="7">
    <source>
        <dbReference type="SAM" id="Coils"/>
    </source>
</evidence>
<comment type="similarity">
    <text evidence="1">Belongs to the MAX family.</text>
</comment>
<dbReference type="InterPro" id="IPR036638">
    <property type="entry name" value="HLH_DNA-bd_sf"/>
</dbReference>
<keyword evidence="4" id="KW-0010">Activator</keyword>
<reference evidence="10 11" key="1">
    <citation type="journal article" date="2017" name="Gigascience">
        <title>Draft genome of the honey bee ectoparasitic mite, Tropilaelaps mercedesae, is shaped by the parasitic life history.</title>
        <authorList>
            <person name="Dong X."/>
            <person name="Armstrong S.D."/>
            <person name="Xia D."/>
            <person name="Makepeace B.L."/>
            <person name="Darby A.C."/>
            <person name="Kadowaki T."/>
        </authorList>
    </citation>
    <scope>NUCLEOTIDE SEQUENCE [LARGE SCALE GENOMIC DNA]</scope>
    <source>
        <strain evidence="10">Wuxi-XJTLU</strain>
    </source>
</reference>
<proteinExistence type="inferred from homology"/>
<keyword evidence="7" id="KW-0175">Coiled coil</keyword>
<evidence type="ECO:0000256" key="6">
    <source>
        <dbReference type="ARBA" id="ARBA00023242"/>
    </source>
</evidence>
<gene>
    <name evidence="10" type="ORF">BIW11_11664</name>
</gene>
<evidence type="ECO:0000259" key="9">
    <source>
        <dbReference type="PROSITE" id="PS50888"/>
    </source>
</evidence>
<dbReference type="Pfam" id="PF00010">
    <property type="entry name" value="HLH"/>
    <property type="match status" value="1"/>
</dbReference>
<feature type="domain" description="BHLH" evidence="9">
    <location>
        <begin position="31"/>
        <end position="84"/>
    </location>
</feature>
<dbReference type="STRING" id="418985.A0A1V9XAD5"/>
<comment type="caution">
    <text evidence="10">The sequence shown here is derived from an EMBL/GenBank/DDBJ whole genome shotgun (WGS) entry which is preliminary data.</text>
</comment>
<dbReference type="GO" id="GO:0046983">
    <property type="term" value="F:protein dimerization activity"/>
    <property type="evidence" value="ECO:0007669"/>
    <property type="project" value="InterPro"/>
</dbReference>
<dbReference type="CDD" id="cd11406">
    <property type="entry name" value="bHLHzip_Max"/>
    <property type="match status" value="1"/>
</dbReference>
<evidence type="ECO:0000256" key="8">
    <source>
        <dbReference type="SAM" id="MobiDB-lite"/>
    </source>
</evidence>
<dbReference type="InterPro" id="IPR002418">
    <property type="entry name" value="Tscrpt_reg_Myc"/>
</dbReference>
<dbReference type="SMART" id="SM00353">
    <property type="entry name" value="HLH"/>
    <property type="match status" value="1"/>
</dbReference>
<dbReference type="GO" id="GO:0090575">
    <property type="term" value="C:RNA polymerase II transcription regulator complex"/>
    <property type="evidence" value="ECO:0007669"/>
    <property type="project" value="TreeGrafter"/>
</dbReference>
<dbReference type="OrthoDB" id="8964853at2759"/>
<evidence type="ECO:0000256" key="4">
    <source>
        <dbReference type="ARBA" id="ARBA00023159"/>
    </source>
</evidence>
<dbReference type="Proteomes" id="UP000192247">
    <property type="component" value="Unassembled WGS sequence"/>
</dbReference>
<dbReference type="EMBL" id="MNPL01017712">
    <property type="protein sequence ID" value="OQR70386.1"/>
    <property type="molecule type" value="Genomic_DNA"/>
</dbReference>
<keyword evidence="11" id="KW-1185">Reference proteome</keyword>
<evidence type="ECO:0000256" key="5">
    <source>
        <dbReference type="ARBA" id="ARBA00023163"/>
    </source>
</evidence>
<dbReference type="InParanoid" id="A0A1V9XAD5"/>
<dbReference type="PROSITE" id="PS50888">
    <property type="entry name" value="BHLH"/>
    <property type="match status" value="1"/>
</dbReference>
<evidence type="ECO:0000256" key="2">
    <source>
        <dbReference type="ARBA" id="ARBA00023015"/>
    </source>
</evidence>
<dbReference type="Gene3D" id="4.10.280.10">
    <property type="entry name" value="Helix-loop-helix DNA-binding domain"/>
    <property type="match status" value="1"/>
</dbReference>
<dbReference type="GO" id="GO:0045944">
    <property type="term" value="P:positive regulation of transcription by RNA polymerase II"/>
    <property type="evidence" value="ECO:0007669"/>
    <property type="project" value="TreeGrafter"/>
</dbReference>
<dbReference type="GO" id="GO:0003700">
    <property type="term" value="F:DNA-binding transcription factor activity"/>
    <property type="evidence" value="ECO:0007669"/>
    <property type="project" value="InterPro"/>
</dbReference>
<feature type="region of interest" description="Disordered" evidence="8">
    <location>
        <begin position="131"/>
        <end position="159"/>
    </location>
</feature>
<dbReference type="InterPro" id="IPR011598">
    <property type="entry name" value="bHLH_dom"/>
</dbReference>
<dbReference type="SUPFAM" id="SSF47459">
    <property type="entry name" value="HLH, helix-loop-helix DNA-binding domain"/>
    <property type="match status" value="1"/>
</dbReference>
<accession>A0A1V9XAD5</accession>
<dbReference type="FunFam" id="4.10.280.10:FF:000019">
    <property type="entry name" value="Myc proto-oncogene protein"/>
    <property type="match status" value="1"/>
</dbReference>
<keyword evidence="2" id="KW-0805">Transcription regulation</keyword>
<dbReference type="PANTHER" id="PTHR10328">
    <property type="entry name" value="PROTEIN MAX MYC-ASSOCIATED FACTOR X"/>
    <property type="match status" value="1"/>
</dbReference>
<dbReference type="GO" id="GO:0003677">
    <property type="term" value="F:DNA binding"/>
    <property type="evidence" value="ECO:0007669"/>
    <property type="project" value="UniProtKB-KW"/>
</dbReference>
<feature type="compositionally biased region" description="Acidic residues" evidence="8">
    <location>
        <begin position="1"/>
        <end position="13"/>
    </location>
</feature>
<evidence type="ECO:0000313" key="10">
    <source>
        <dbReference type="EMBL" id="OQR70386.1"/>
    </source>
</evidence>
<sequence length="159" mass="17837">MSEDESFGSDDDMLSPGGSNSARTTFANEDEKRAHHNALERKRRDHIKHSFNSLRDAVPNLDADSGKVSRAEILKRASEYIKTMRKRNSNHQQDIQDLQRQNRSLEVQINSLQNCRENPHPAAASALAMANLNGATSDDETDSGMSGDEEQLRKRIKTC</sequence>